<dbReference type="Gene3D" id="3.40.50.1820">
    <property type="entry name" value="alpha/beta hydrolase"/>
    <property type="match status" value="1"/>
</dbReference>
<comment type="caution">
    <text evidence="2">The sequence shown here is derived from an EMBL/GenBank/DDBJ whole genome shotgun (WGS) entry which is preliminary data.</text>
</comment>
<dbReference type="Proteomes" id="UP000452141">
    <property type="component" value="Unassembled WGS sequence"/>
</dbReference>
<name>A0A844FP69_9LACO</name>
<evidence type="ECO:0000313" key="3">
    <source>
        <dbReference type="Proteomes" id="UP000452141"/>
    </source>
</evidence>
<dbReference type="InterPro" id="IPR029058">
    <property type="entry name" value="AB_hydrolase_fold"/>
</dbReference>
<feature type="compositionally biased region" description="Basic and acidic residues" evidence="1">
    <location>
        <begin position="8"/>
        <end position="24"/>
    </location>
</feature>
<evidence type="ECO:0000256" key="1">
    <source>
        <dbReference type="SAM" id="MobiDB-lite"/>
    </source>
</evidence>
<protein>
    <submittedName>
        <fullName evidence="2">Alpha/beta hydrolase</fullName>
    </submittedName>
</protein>
<sequence>MLFFNSRRYAEETEKKRSKKQDPQEHSLPFMTFLGILATFPPLRVFLKLCKRRVVDQAAAEPSPAGQEQVPIIYIHGFRGGDYTTRVMVKEAGKSKGDPRFLKVEADLTGHIKLTGTYTGDSQPIIQLALKDRIAGYQAINYYLSFLLPFLSQKYGFTRYSAVAHSLGSPCVVATEMRYAKKKKFPHLVKCALIAGPFNGVMYLGDIPNLNNLTRSGRPSLMTPHYSYMLRHRGDFNPAIQVLNIYGNVLDTTNSDRFISVISAKSIRYVLAPHARFYQEVEVRGENAEHSQMHDEPFVINILDHFLELKKQKEGKP</sequence>
<accession>A0A844FP69</accession>
<proteinExistence type="predicted"/>
<reference evidence="2 3" key="1">
    <citation type="submission" date="2019-08" db="EMBL/GenBank/DDBJ databases">
        <title>In-depth cultivation of the pig gut microbiome towards novel bacterial diversity and tailored functional studies.</title>
        <authorList>
            <person name="Wylensek D."/>
            <person name="Hitch T.C.A."/>
            <person name="Clavel T."/>
        </authorList>
    </citation>
    <scope>NUCLEOTIDE SEQUENCE [LARGE SCALE GENOMIC DNA]</scope>
    <source>
        <strain evidence="2 3">WCA-470BD-2E</strain>
    </source>
</reference>
<dbReference type="GO" id="GO:0016787">
    <property type="term" value="F:hydrolase activity"/>
    <property type="evidence" value="ECO:0007669"/>
    <property type="project" value="UniProtKB-KW"/>
</dbReference>
<dbReference type="Pfam" id="PF06028">
    <property type="entry name" value="DUF915"/>
    <property type="match status" value="1"/>
</dbReference>
<gene>
    <name evidence="2" type="ORF">FYJ61_08285</name>
</gene>
<organism evidence="2 3">
    <name type="scientific">Lactobacillus equicursoris</name>
    <dbReference type="NCBI Taxonomy" id="420645"/>
    <lineage>
        <taxon>Bacteria</taxon>
        <taxon>Bacillati</taxon>
        <taxon>Bacillota</taxon>
        <taxon>Bacilli</taxon>
        <taxon>Lactobacillales</taxon>
        <taxon>Lactobacillaceae</taxon>
        <taxon>Lactobacillus</taxon>
    </lineage>
</organism>
<dbReference type="AlphaFoldDB" id="A0A844FP69"/>
<dbReference type="SUPFAM" id="SSF53474">
    <property type="entry name" value="alpha/beta-Hydrolases"/>
    <property type="match status" value="1"/>
</dbReference>
<dbReference type="EMBL" id="VUMW01000029">
    <property type="protein sequence ID" value="MST80434.1"/>
    <property type="molecule type" value="Genomic_DNA"/>
</dbReference>
<dbReference type="RefSeq" id="WP_326832105.1">
    <property type="nucleotide sequence ID" value="NZ_VUMW01000029.1"/>
</dbReference>
<evidence type="ECO:0000313" key="2">
    <source>
        <dbReference type="EMBL" id="MST80434.1"/>
    </source>
</evidence>
<dbReference type="InterPro" id="IPR010315">
    <property type="entry name" value="DUF915_hydro-like"/>
</dbReference>
<feature type="region of interest" description="Disordered" evidence="1">
    <location>
        <begin position="1"/>
        <end position="24"/>
    </location>
</feature>
<keyword evidence="2" id="KW-0378">Hydrolase</keyword>